<gene>
    <name evidence="3" type="ORF">ASNO1_45810</name>
</gene>
<feature type="repeat" description="TPR" evidence="1">
    <location>
        <begin position="112"/>
        <end position="145"/>
    </location>
</feature>
<dbReference type="EMBL" id="BTTX01000004">
    <property type="protein sequence ID" value="GMU08328.1"/>
    <property type="molecule type" value="Genomic_DNA"/>
</dbReference>
<feature type="repeat" description="TPR" evidence="1">
    <location>
        <begin position="180"/>
        <end position="213"/>
    </location>
</feature>
<protein>
    <recommendedName>
        <fullName evidence="5">Tetratricopeptide repeat protein</fullName>
    </recommendedName>
</protein>
<name>A0ABQ6QWD4_9BACT</name>
<dbReference type="InterPro" id="IPR011990">
    <property type="entry name" value="TPR-like_helical_dom_sf"/>
</dbReference>
<dbReference type="PANTHER" id="PTHR12558:SF13">
    <property type="entry name" value="CELL DIVISION CYCLE PROTEIN 27 HOMOLOG"/>
    <property type="match status" value="1"/>
</dbReference>
<dbReference type="PROSITE" id="PS50293">
    <property type="entry name" value="TPR_REGION"/>
    <property type="match status" value="1"/>
</dbReference>
<proteinExistence type="predicted"/>
<sequence>MPHGVALSYTRPAMRLRRLFLALTAAASLSTTACLSTPPPHERALINNELCAQEMANGDLQKAETYCNLGLEFSPQYADLWANKGLIAMYSGNKGKAKEFFIKALRFNQEHLQAYQNLGVLYLEEGAYGKAHDNFKRALQVNPDNLESRYDLGLTYMKMDKKKEARKEFDTLLAVNPNVANAHHNLGIMAYEDKDLETAFEHISQAAQLTPDSAEVWHDLGTVLMEQSRFAEAREAFGNCARLDEKNSSCLNNLAVAQRKVALTDSALKELKDTQTAENSAPAMYLLARQYREKGLLTEEEAAYRKCVKLDAKFAPCHFGLFQIFNEAHKQTHAQTACKNFMKFGTSEEFPTEYTTCERFLANDSF</sequence>
<evidence type="ECO:0008006" key="5">
    <source>
        <dbReference type="Google" id="ProtNLM"/>
    </source>
</evidence>
<dbReference type="PROSITE" id="PS50005">
    <property type="entry name" value="TPR"/>
    <property type="match status" value="5"/>
</dbReference>
<feature type="repeat" description="TPR" evidence="1">
    <location>
        <begin position="146"/>
        <end position="179"/>
    </location>
</feature>
<evidence type="ECO:0000256" key="2">
    <source>
        <dbReference type="SAM" id="SignalP"/>
    </source>
</evidence>
<dbReference type="PANTHER" id="PTHR12558">
    <property type="entry name" value="CELL DIVISION CYCLE 16,23,27"/>
    <property type="match status" value="1"/>
</dbReference>
<evidence type="ECO:0000313" key="4">
    <source>
        <dbReference type="Proteomes" id="UP001342631"/>
    </source>
</evidence>
<organism evidence="3 4">
    <name type="scientific">Corallococcus caeni</name>
    <dbReference type="NCBI Taxonomy" id="3082388"/>
    <lineage>
        <taxon>Bacteria</taxon>
        <taxon>Pseudomonadati</taxon>
        <taxon>Myxococcota</taxon>
        <taxon>Myxococcia</taxon>
        <taxon>Myxococcales</taxon>
        <taxon>Cystobacterineae</taxon>
        <taxon>Myxococcaceae</taxon>
        <taxon>Corallococcus</taxon>
    </lineage>
</organism>
<feature type="chain" id="PRO_5045520277" description="Tetratricopeptide repeat protein" evidence="2">
    <location>
        <begin position="34"/>
        <end position="366"/>
    </location>
</feature>
<feature type="repeat" description="TPR" evidence="1">
    <location>
        <begin position="214"/>
        <end position="247"/>
    </location>
</feature>
<dbReference type="Proteomes" id="UP001342631">
    <property type="component" value="Unassembled WGS sequence"/>
</dbReference>
<keyword evidence="1" id="KW-0802">TPR repeat</keyword>
<dbReference type="Gene3D" id="1.25.40.10">
    <property type="entry name" value="Tetratricopeptide repeat domain"/>
    <property type="match status" value="3"/>
</dbReference>
<feature type="repeat" description="TPR" evidence="1">
    <location>
        <begin position="78"/>
        <end position="111"/>
    </location>
</feature>
<comment type="caution">
    <text evidence="3">The sequence shown here is derived from an EMBL/GenBank/DDBJ whole genome shotgun (WGS) entry which is preliminary data.</text>
</comment>
<keyword evidence="4" id="KW-1185">Reference proteome</keyword>
<dbReference type="SUPFAM" id="SSF48452">
    <property type="entry name" value="TPR-like"/>
    <property type="match status" value="2"/>
</dbReference>
<keyword evidence="2" id="KW-0732">Signal</keyword>
<evidence type="ECO:0000256" key="1">
    <source>
        <dbReference type="PROSITE-ProRule" id="PRU00339"/>
    </source>
</evidence>
<dbReference type="InterPro" id="IPR019734">
    <property type="entry name" value="TPR_rpt"/>
</dbReference>
<accession>A0ABQ6QWD4</accession>
<feature type="signal peptide" evidence="2">
    <location>
        <begin position="1"/>
        <end position="33"/>
    </location>
</feature>
<reference evidence="3 4" key="1">
    <citation type="journal article" date="2024" name="Arch. Microbiol.">
        <title>Corallococcus caeni sp. nov., a novel myxobacterium isolated from activated sludge.</title>
        <authorList>
            <person name="Tomita S."/>
            <person name="Nakai R."/>
            <person name="Kuroda K."/>
            <person name="Kurashita H."/>
            <person name="Hatamoto M."/>
            <person name="Yamaguchi T."/>
            <person name="Narihiro T."/>
        </authorList>
    </citation>
    <scope>NUCLEOTIDE SEQUENCE [LARGE SCALE GENOMIC DNA]</scope>
    <source>
        <strain evidence="3 4">NO1</strain>
    </source>
</reference>
<evidence type="ECO:0000313" key="3">
    <source>
        <dbReference type="EMBL" id="GMU08328.1"/>
    </source>
</evidence>
<dbReference type="SMART" id="SM00028">
    <property type="entry name" value="TPR"/>
    <property type="match status" value="7"/>
</dbReference>
<dbReference type="Pfam" id="PF14559">
    <property type="entry name" value="TPR_19"/>
    <property type="match status" value="1"/>
</dbReference>
<dbReference type="Pfam" id="PF13181">
    <property type="entry name" value="TPR_8"/>
    <property type="match status" value="3"/>
</dbReference>